<evidence type="ECO:0000256" key="1">
    <source>
        <dbReference type="SAM" id="Phobius"/>
    </source>
</evidence>
<dbReference type="AlphaFoldDB" id="A0A565A5M0"/>
<keyword evidence="1" id="KW-0472">Membrane</keyword>
<proteinExistence type="predicted"/>
<accession>A0A565A5M0</accession>
<keyword evidence="1" id="KW-0812">Transmembrane</keyword>
<dbReference type="VEuPathDB" id="PlasmoDB:PVP01_0001300"/>
<keyword evidence="1" id="KW-1133">Transmembrane helix</keyword>
<dbReference type="EMBL" id="FLZR02000002">
    <property type="protein sequence ID" value="VUZ99415.1"/>
    <property type="molecule type" value="Genomic_DNA"/>
</dbReference>
<evidence type="ECO:0000313" key="2">
    <source>
        <dbReference type="EMBL" id="VUZ99415.1"/>
    </source>
</evidence>
<dbReference type="Pfam" id="PF05795">
    <property type="entry name" value="Plasmodium_Vir"/>
    <property type="match status" value="1"/>
</dbReference>
<dbReference type="VEuPathDB" id="PlasmoDB:PVPAM_100006100"/>
<dbReference type="Proteomes" id="UP000220605">
    <property type="component" value="Unassembled WGS sequence"/>
</dbReference>
<sequence>MSLQTGYAFVRLYHKYKDEINSFDNDSNGIYELRCTNITDAYVNTNNSCIKAMKYLNYLESRGHNDYSANGCKYLSYWIYYYVFNKQQVSKSFEFYEKLLDEYESFGNFHFCKNYIKEINKLPYEILEKLIDLYQKFYSGNTQGKKCDCKCAKECATLYNNYRSICLEPNDDYFCNELEIFKNKYDENMLIISTCTDAPRILQSVKTFDTSVIIISISLIVLISFISFIFYKFTPLGSWMHPLIKRKKKMYNNSHHKTQELIYDERNNTGSYEKAYHMTYQSSG</sequence>
<gene>
    <name evidence="2" type="ORF">PVP01_0001300</name>
</gene>
<organism evidence="2">
    <name type="scientific">Plasmodium vivax</name>
    <name type="common">malaria parasite P. vivax</name>
    <dbReference type="NCBI Taxonomy" id="5855"/>
    <lineage>
        <taxon>Eukaryota</taxon>
        <taxon>Sar</taxon>
        <taxon>Alveolata</taxon>
        <taxon>Apicomplexa</taxon>
        <taxon>Aconoidasida</taxon>
        <taxon>Haemosporida</taxon>
        <taxon>Plasmodiidae</taxon>
        <taxon>Plasmodium</taxon>
        <taxon>Plasmodium (Plasmodium)</taxon>
    </lineage>
</organism>
<dbReference type="VEuPathDB" id="PlasmoDB:PVX_096925"/>
<protein>
    <submittedName>
        <fullName evidence="2">VIR protein</fullName>
    </submittedName>
</protein>
<name>A0A565A5M0_PLAVI</name>
<dbReference type="VEuPathDB" id="PlasmoDB:PVW1_120008000"/>
<feature type="transmembrane region" description="Helical" evidence="1">
    <location>
        <begin position="212"/>
        <end position="231"/>
    </location>
</feature>
<dbReference type="OrthoDB" id="387682at2759"/>
<dbReference type="InterPro" id="IPR008780">
    <property type="entry name" value="Plasmodium_Vir"/>
</dbReference>
<reference evidence="2" key="1">
    <citation type="submission" date="2016-07" db="EMBL/GenBank/DDBJ databases">
        <authorList>
            <consortium name="Pathogen Informatics"/>
        </authorList>
    </citation>
    <scope>NUCLEOTIDE SEQUENCE</scope>
</reference>